<comment type="cofactor">
    <cofactor evidence="11">
        <name>Mg(2+)</name>
        <dbReference type="ChEBI" id="CHEBI:18420"/>
    </cofactor>
    <cofactor evidence="11">
        <name>Mn(2+)</name>
        <dbReference type="ChEBI" id="CHEBI:29035"/>
    </cofactor>
    <text evidence="11">Binds 2 magnesium or manganese ions per subunit.</text>
</comment>
<feature type="binding site" evidence="11">
    <location>
        <position position="262"/>
    </location>
    <ligand>
        <name>Mg(2+)</name>
        <dbReference type="ChEBI" id="CHEBI:18420"/>
        <label>2</label>
    </ligand>
</feature>
<dbReference type="RefSeq" id="WP_092567665.1">
    <property type="nucleotide sequence ID" value="NZ_BMXH01000001.1"/>
</dbReference>
<gene>
    <name evidence="11" type="primary">rimK</name>
    <name evidence="13" type="ORF">SAMN05443545_101242</name>
</gene>
<dbReference type="FunFam" id="3.40.50.20:FF:000004">
    <property type="entry name" value="Probable alpha-L-glutamate ligase"/>
    <property type="match status" value="1"/>
</dbReference>
<evidence type="ECO:0000256" key="8">
    <source>
        <dbReference type="ARBA" id="ARBA00023211"/>
    </source>
</evidence>
<feature type="binding site" evidence="11">
    <location>
        <position position="260"/>
    </location>
    <ligand>
        <name>Mg(2+)</name>
        <dbReference type="ChEBI" id="CHEBI:18420"/>
        <label>1</label>
    </ligand>
</feature>
<dbReference type="InterPro" id="IPR013651">
    <property type="entry name" value="ATP-grasp_RimK-type"/>
</dbReference>
<dbReference type="InterPro" id="IPR013815">
    <property type="entry name" value="ATP_grasp_subdomain_1"/>
</dbReference>
<dbReference type="InterPro" id="IPR041107">
    <property type="entry name" value="Rimk_N"/>
</dbReference>
<keyword evidence="7 11" id="KW-0648">Protein biosynthesis</keyword>
<feature type="binding site" evidence="11">
    <location>
        <position position="141"/>
    </location>
    <ligand>
        <name>ATP</name>
        <dbReference type="ChEBI" id="CHEBI:30616"/>
    </ligand>
</feature>
<evidence type="ECO:0000259" key="12">
    <source>
        <dbReference type="PROSITE" id="PS50975"/>
    </source>
</evidence>
<feature type="binding site" evidence="11">
    <location>
        <begin position="211"/>
        <end position="213"/>
    </location>
    <ligand>
        <name>ATP</name>
        <dbReference type="ChEBI" id="CHEBI:30616"/>
    </ligand>
</feature>
<evidence type="ECO:0000256" key="5">
    <source>
        <dbReference type="ARBA" id="ARBA00022840"/>
    </source>
</evidence>
<evidence type="ECO:0000256" key="2">
    <source>
        <dbReference type="ARBA" id="ARBA00022598"/>
    </source>
</evidence>
<evidence type="ECO:0000256" key="6">
    <source>
        <dbReference type="ARBA" id="ARBA00022842"/>
    </source>
</evidence>
<feature type="binding site" evidence="11">
    <location>
        <position position="260"/>
    </location>
    <ligand>
        <name>Mg(2+)</name>
        <dbReference type="ChEBI" id="CHEBI:18420"/>
        <label>2</label>
    </ligand>
</feature>
<feature type="binding site" evidence="11">
    <location>
        <position position="260"/>
    </location>
    <ligand>
        <name>Mn(2+)</name>
        <dbReference type="ChEBI" id="CHEBI:29035"/>
        <label>1</label>
    </ligand>
</feature>
<name>A0A1H2R6N0_9GAMM</name>
<evidence type="ECO:0000256" key="9">
    <source>
        <dbReference type="ARBA" id="ARBA00061239"/>
    </source>
</evidence>
<dbReference type="GO" id="GO:0009432">
    <property type="term" value="P:SOS response"/>
    <property type="evidence" value="ECO:0007669"/>
    <property type="project" value="TreeGrafter"/>
</dbReference>
<dbReference type="GO" id="GO:0005737">
    <property type="term" value="C:cytoplasm"/>
    <property type="evidence" value="ECO:0007669"/>
    <property type="project" value="TreeGrafter"/>
</dbReference>
<dbReference type="EC" id="6.3.2.-" evidence="11"/>
<reference evidence="13 14" key="1">
    <citation type="submission" date="2016-10" db="EMBL/GenBank/DDBJ databases">
        <authorList>
            <person name="de Groot N.N."/>
        </authorList>
    </citation>
    <scope>NUCLEOTIDE SEQUENCE [LARGE SCALE GENOMIC DNA]</scope>
    <source>
        <strain evidence="13 14">DSM 19219</strain>
    </source>
</reference>
<dbReference type="PANTHER" id="PTHR21621:SF7">
    <property type="entry name" value="RIBOSOMAL PROTEIN BS6--L-GLUTAMATE LIGASE"/>
    <property type="match status" value="1"/>
</dbReference>
<dbReference type="Pfam" id="PF18030">
    <property type="entry name" value="Rimk_N"/>
    <property type="match status" value="1"/>
</dbReference>
<dbReference type="Pfam" id="PF08443">
    <property type="entry name" value="RimK"/>
    <property type="match status" value="1"/>
</dbReference>
<keyword evidence="4 11" id="KW-0547">Nucleotide-binding</keyword>
<dbReference type="HAMAP" id="MF_01552">
    <property type="entry name" value="RimK"/>
    <property type="match status" value="1"/>
</dbReference>
<dbReference type="GO" id="GO:0046872">
    <property type="term" value="F:metal ion binding"/>
    <property type="evidence" value="ECO:0007669"/>
    <property type="project" value="UniProtKB-KW"/>
</dbReference>
<dbReference type="SUPFAM" id="SSF56059">
    <property type="entry name" value="Glutathione synthetase ATP-binding domain-like"/>
    <property type="match status" value="1"/>
</dbReference>
<dbReference type="GO" id="GO:0005524">
    <property type="term" value="F:ATP binding"/>
    <property type="evidence" value="ECO:0007669"/>
    <property type="project" value="UniProtKB-UniRule"/>
</dbReference>
<evidence type="ECO:0000256" key="10">
    <source>
        <dbReference type="ARBA" id="ARBA00072141"/>
    </source>
</evidence>
<dbReference type="Gene3D" id="3.30.470.20">
    <property type="entry name" value="ATP-grasp fold, B domain"/>
    <property type="match status" value="1"/>
</dbReference>
<keyword evidence="5 11" id="KW-0067">ATP-binding</keyword>
<comment type="similarity">
    <text evidence="9">In the C-terminal section; belongs to the RimK family.</text>
</comment>
<evidence type="ECO:0000256" key="4">
    <source>
        <dbReference type="ARBA" id="ARBA00022741"/>
    </source>
</evidence>
<keyword evidence="8 11" id="KW-0464">Manganese</keyword>
<dbReference type="InterPro" id="IPR023533">
    <property type="entry name" value="RimK"/>
</dbReference>
<sequence>MHIALLSRNRTLYSTRRLIEAAEARGHSVRVVDTLRCYMNIASHRPSIHYKGEEIESFDAIIPRIGASITFYGCAVLRQFEMMGTYVLNDNVSITRSRDKLRSLQLLSRKGIGLPVTGFAHSPDDIPDLIKMVRGAPLVIKLLEGTQGIGVVLAETNQAAESVIQAFMGMKANIMVQEYIKEARGADIRCLVIGDKVVASMKRQAIEGEFRSNLHRGGSASVIRITPEERSTAIRAAKAMGLRVAGVDLLRSNHGPVIMEVNSSPGLHGIETATGKDIAGLIIDHLQKNAVRSRKTPPKPKG</sequence>
<dbReference type="NCBIfam" id="TIGR00768">
    <property type="entry name" value="rimK_fam"/>
    <property type="match status" value="1"/>
</dbReference>
<feature type="binding site" evidence="11">
    <location>
        <position position="262"/>
    </location>
    <ligand>
        <name>Mn(2+)</name>
        <dbReference type="ChEBI" id="CHEBI:29035"/>
        <label>2</label>
    </ligand>
</feature>
<dbReference type="GO" id="GO:0018169">
    <property type="term" value="F:ribosomal S6-glutamic acid ligase activity"/>
    <property type="evidence" value="ECO:0007669"/>
    <property type="project" value="TreeGrafter"/>
</dbReference>
<feature type="binding site" evidence="11">
    <location>
        <position position="187"/>
    </location>
    <ligand>
        <name>ATP</name>
        <dbReference type="ChEBI" id="CHEBI:30616"/>
    </ligand>
</feature>
<feature type="domain" description="ATP-grasp" evidence="12">
    <location>
        <begin position="104"/>
        <end position="287"/>
    </location>
</feature>
<evidence type="ECO:0000313" key="13">
    <source>
        <dbReference type="EMBL" id="SDW15123.1"/>
    </source>
</evidence>
<dbReference type="InterPro" id="IPR011761">
    <property type="entry name" value="ATP-grasp"/>
</dbReference>
<accession>A0A1H2R6N0</accession>
<dbReference type="GO" id="GO:0006412">
    <property type="term" value="P:translation"/>
    <property type="evidence" value="ECO:0007669"/>
    <property type="project" value="UniProtKB-KW"/>
</dbReference>
<dbReference type="Gene3D" id="3.30.1490.20">
    <property type="entry name" value="ATP-grasp fold, A domain"/>
    <property type="match status" value="1"/>
</dbReference>
<evidence type="ECO:0000256" key="1">
    <source>
        <dbReference type="ARBA" id="ARBA00001936"/>
    </source>
</evidence>
<dbReference type="STRING" id="574349.SAMN05443545_101242"/>
<feature type="binding site" evidence="11">
    <location>
        <position position="260"/>
    </location>
    <ligand>
        <name>Mn(2+)</name>
        <dbReference type="ChEBI" id="CHEBI:29035"/>
        <label>2</label>
    </ligand>
</feature>
<feature type="binding site" evidence="11">
    <location>
        <position position="248"/>
    </location>
    <ligand>
        <name>Mg(2+)</name>
        <dbReference type="ChEBI" id="CHEBI:18420"/>
        <label>1</label>
    </ligand>
</feature>
<evidence type="ECO:0000256" key="11">
    <source>
        <dbReference type="HAMAP-Rule" id="MF_01552"/>
    </source>
</evidence>
<evidence type="ECO:0000313" key="14">
    <source>
        <dbReference type="Proteomes" id="UP000198500"/>
    </source>
</evidence>
<comment type="cofactor">
    <cofactor evidence="1">
        <name>Mn(2+)</name>
        <dbReference type="ChEBI" id="CHEBI:29035"/>
    </cofactor>
</comment>
<protein>
    <recommendedName>
        <fullName evidence="10 11">Probable alpha-L-glutamate ligase</fullName>
        <ecNumber evidence="11">6.3.2.-</ecNumber>
    </recommendedName>
</protein>
<dbReference type="AlphaFoldDB" id="A0A1H2R6N0"/>
<comment type="similarity">
    <text evidence="11">Belongs to the RimK family.</text>
</comment>
<evidence type="ECO:0000256" key="3">
    <source>
        <dbReference type="ARBA" id="ARBA00022723"/>
    </source>
</evidence>
<dbReference type="Gene3D" id="3.40.50.20">
    <property type="match status" value="1"/>
</dbReference>
<dbReference type="FunFam" id="3.30.1490.20:FF:000005">
    <property type="entry name" value="Probable alpha-L-glutamate ligase 1"/>
    <property type="match status" value="1"/>
</dbReference>
<dbReference type="PROSITE" id="PS50975">
    <property type="entry name" value="ATP_GRASP"/>
    <property type="match status" value="1"/>
</dbReference>
<keyword evidence="2 11" id="KW-0436">Ligase</keyword>
<dbReference type="NCBIfam" id="NF007764">
    <property type="entry name" value="PRK10446.1"/>
    <property type="match status" value="1"/>
</dbReference>
<dbReference type="OrthoDB" id="3865600at2"/>
<dbReference type="PANTHER" id="PTHR21621">
    <property type="entry name" value="RIBOSOMAL PROTEIN S6 MODIFICATION PROTEIN"/>
    <property type="match status" value="1"/>
</dbReference>
<organism evidence="13 14">
    <name type="scientific">Aidingimonas halophila</name>
    <dbReference type="NCBI Taxonomy" id="574349"/>
    <lineage>
        <taxon>Bacteria</taxon>
        <taxon>Pseudomonadati</taxon>
        <taxon>Pseudomonadota</taxon>
        <taxon>Gammaproteobacteria</taxon>
        <taxon>Oceanospirillales</taxon>
        <taxon>Halomonadaceae</taxon>
        <taxon>Aidingimonas</taxon>
    </lineage>
</organism>
<dbReference type="InterPro" id="IPR004666">
    <property type="entry name" value="Rp_bS6_RimK/Lys_biosynth_LsyX"/>
</dbReference>
<feature type="binding site" evidence="11">
    <location>
        <position position="248"/>
    </location>
    <ligand>
        <name>Mn(2+)</name>
        <dbReference type="ChEBI" id="CHEBI:29035"/>
        <label>1</label>
    </ligand>
</feature>
<proteinExistence type="inferred from homology"/>
<keyword evidence="14" id="KW-1185">Reference proteome</keyword>
<dbReference type="Proteomes" id="UP000198500">
    <property type="component" value="Unassembled WGS sequence"/>
</dbReference>
<evidence type="ECO:0000256" key="7">
    <source>
        <dbReference type="ARBA" id="ARBA00022917"/>
    </source>
</evidence>
<keyword evidence="3 11" id="KW-0479">Metal-binding</keyword>
<feature type="binding site" evidence="11">
    <location>
        <begin position="178"/>
        <end position="179"/>
    </location>
    <ligand>
        <name>ATP</name>
        <dbReference type="ChEBI" id="CHEBI:30616"/>
    </ligand>
</feature>
<keyword evidence="6 11" id="KW-0460">Magnesium</keyword>
<dbReference type="EMBL" id="FNNI01000001">
    <property type="protein sequence ID" value="SDW15123.1"/>
    <property type="molecule type" value="Genomic_DNA"/>
</dbReference>